<evidence type="ECO:0000256" key="3">
    <source>
        <dbReference type="ARBA" id="ARBA00023015"/>
    </source>
</evidence>
<dbReference type="CDD" id="cd00009">
    <property type="entry name" value="AAA"/>
    <property type="match status" value="1"/>
</dbReference>
<gene>
    <name evidence="8" type="ORF">K1X11_015455</name>
</gene>
<evidence type="ECO:0000256" key="6">
    <source>
        <dbReference type="ARBA" id="ARBA00023163"/>
    </source>
</evidence>
<keyword evidence="3" id="KW-0805">Transcription regulation</keyword>
<dbReference type="PROSITE" id="PS00688">
    <property type="entry name" value="SIGMA54_INTERACT_3"/>
    <property type="match status" value="1"/>
</dbReference>
<keyword evidence="4" id="KW-0238">DNA-binding</keyword>
<dbReference type="InterPro" id="IPR058031">
    <property type="entry name" value="AAA_lid_NorR"/>
</dbReference>
<dbReference type="SMART" id="SM00065">
    <property type="entry name" value="GAF"/>
    <property type="match status" value="1"/>
</dbReference>
<dbReference type="PANTHER" id="PTHR32071:SF117">
    <property type="entry name" value="PTS-DEPENDENT DIHYDROXYACETONE KINASE OPERON REGULATORY PROTEIN-RELATED"/>
    <property type="match status" value="1"/>
</dbReference>
<evidence type="ECO:0000313" key="9">
    <source>
        <dbReference type="Proteomes" id="UP000738431"/>
    </source>
</evidence>
<dbReference type="InterPro" id="IPR003018">
    <property type="entry name" value="GAF"/>
</dbReference>
<dbReference type="PROSITE" id="PS00676">
    <property type="entry name" value="SIGMA54_INTERACT_2"/>
    <property type="match status" value="1"/>
</dbReference>
<feature type="domain" description="Sigma-54 factor interaction" evidence="7">
    <location>
        <begin position="213"/>
        <end position="442"/>
    </location>
</feature>
<dbReference type="Gene3D" id="3.30.450.40">
    <property type="match status" value="1"/>
</dbReference>
<dbReference type="InterPro" id="IPR025943">
    <property type="entry name" value="Sigma_54_int_dom_ATP-bd_2"/>
</dbReference>
<dbReference type="Proteomes" id="UP000738431">
    <property type="component" value="Chromosome"/>
</dbReference>
<evidence type="ECO:0000256" key="2">
    <source>
        <dbReference type="ARBA" id="ARBA00022840"/>
    </source>
</evidence>
<dbReference type="SMART" id="SM00382">
    <property type="entry name" value="AAA"/>
    <property type="match status" value="1"/>
</dbReference>
<dbReference type="InterPro" id="IPR002078">
    <property type="entry name" value="Sigma_54_int"/>
</dbReference>
<keyword evidence="2" id="KW-0067">ATP-binding</keyword>
<dbReference type="PANTHER" id="PTHR32071">
    <property type="entry name" value="TRANSCRIPTIONAL REGULATORY PROTEIN"/>
    <property type="match status" value="1"/>
</dbReference>
<evidence type="ECO:0000256" key="5">
    <source>
        <dbReference type="ARBA" id="ARBA00023159"/>
    </source>
</evidence>
<keyword evidence="9" id="KW-1185">Reference proteome</keyword>
<evidence type="ECO:0000259" key="7">
    <source>
        <dbReference type="PROSITE" id="PS50045"/>
    </source>
</evidence>
<dbReference type="Pfam" id="PF25601">
    <property type="entry name" value="AAA_lid_14"/>
    <property type="match status" value="1"/>
</dbReference>
<evidence type="ECO:0000313" key="8">
    <source>
        <dbReference type="EMBL" id="WRQ86211.1"/>
    </source>
</evidence>
<dbReference type="InterPro" id="IPR029016">
    <property type="entry name" value="GAF-like_dom_sf"/>
</dbReference>
<dbReference type="Pfam" id="PF13185">
    <property type="entry name" value="GAF_2"/>
    <property type="match status" value="1"/>
</dbReference>
<accession>A0ABZ1C3Y4</accession>
<reference evidence="8 9" key="2">
    <citation type="submission" date="2023-12" db="EMBL/GenBank/DDBJ databases">
        <title>Description of an unclassified Opitutus bacterium of Verrucomicrobiota.</title>
        <authorList>
            <person name="Zhang D.-F."/>
        </authorList>
    </citation>
    <scope>NUCLEOTIDE SEQUENCE [LARGE SCALE GENOMIC DNA]</scope>
    <source>
        <strain evidence="8 9">WL0086</strain>
    </source>
</reference>
<dbReference type="EMBL" id="CP139781">
    <property type="protein sequence ID" value="WRQ86211.1"/>
    <property type="molecule type" value="Genomic_DNA"/>
</dbReference>
<proteinExistence type="predicted"/>
<keyword evidence="6" id="KW-0804">Transcription</keyword>
<dbReference type="SUPFAM" id="SSF52540">
    <property type="entry name" value="P-loop containing nucleoside triphosphate hydrolases"/>
    <property type="match status" value="1"/>
</dbReference>
<name>A0ABZ1C3Y4_9BACT</name>
<keyword evidence="1" id="KW-0547">Nucleotide-binding</keyword>
<sequence length="541" mass="59362">MNLETLPSLMLEIASARDPADVPTAVVTGLARCDAVALVRIWLPGPGDRCATCRWRERCRDQTSCLHLSAGHGNSLTPDTDLSGETDGFNRMPLNLPQVGRVASTGRPYRELGLNGKEAWIIDQAWARRERLRTYAAQPLVFRGETLGVLEMFDRHLHGDAHFKWLRIFADHVAVTLSNARAFAEIERLQARTEAENRYLQDEVRQTFSGGEIVGNSTALRRVLEQIALVAPTDASVLVLGESGTGKEMVARVLHDRSPRRARALIKVNCSAIPEALFESEMFGHVKGAFSGAIRDRVGRFQLADGGTLFLDEIGDMPLAAQAKLLRVLQEREIERVGDDRTQTVDVRIVAATHRDLEAEVAAGRFRADLYYRLRVFPLTLPPLRKRRSDIPLLAAYFAASATRRLKLPGAQLPTAEVARLQNYAWPGNVRELQNLVERAAILARGGPMRFGELLGTDTGAAPVTATPHDQDEAVMPLTVAELRALERRNLALAMKRAHGRVRGPGGAAELLGVKPTTLASRLNALGLARRDALTPVATAP</sequence>
<dbReference type="Pfam" id="PF00158">
    <property type="entry name" value="Sigma54_activat"/>
    <property type="match status" value="1"/>
</dbReference>
<dbReference type="RefSeq" id="WP_221031139.1">
    <property type="nucleotide sequence ID" value="NZ_CP139781.1"/>
</dbReference>
<organism evidence="8 9">
    <name type="scientific">Actomonas aquatica</name>
    <dbReference type="NCBI Taxonomy" id="2866162"/>
    <lineage>
        <taxon>Bacteria</taxon>
        <taxon>Pseudomonadati</taxon>
        <taxon>Verrucomicrobiota</taxon>
        <taxon>Opitutia</taxon>
        <taxon>Opitutales</taxon>
        <taxon>Opitutaceae</taxon>
        <taxon>Actomonas</taxon>
    </lineage>
</organism>
<dbReference type="InterPro" id="IPR025944">
    <property type="entry name" value="Sigma_54_int_dom_CS"/>
</dbReference>
<protein>
    <submittedName>
        <fullName evidence="8">Sigma 54-interacting transcriptional regulator</fullName>
    </submittedName>
</protein>
<keyword evidence="5" id="KW-0010">Activator</keyword>
<evidence type="ECO:0000256" key="1">
    <source>
        <dbReference type="ARBA" id="ARBA00022741"/>
    </source>
</evidence>
<dbReference type="InterPro" id="IPR003593">
    <property type="entry name" value="AAA+_ATPase"/>
</dbReference>
<dbReference type="PROSITE" id="PS00675">
    <property type="entry name" value="SIGMA54_INTERACT_1"/>
    <property type="match status" value="1"/>
</dbReference>
<dbReference type="InterPro" id="IPR025662">
    <property type="entry name" value="Sigma_54_int_dom_ATP-bd_1"/>
</dbReference>
<dbReference type="Gene3D" id="1.10.8.60">
    <property type="match status" value="1"/>
</dbReference>
<reference evidence="8 9" key="1">
    <citation type="submission" date="2021-08" db="EMBL/GenBank/DDBJ databases">
        <authorList>
            <person name="Zhang D."/>
            <person name="Zhang A."/>
            <person name="Wang L."/>
        </authorList>
    </citation>
    <scope>NUCLEOTIDE SEQUENCE [LARGE SCALE GENOMIC DNA]</scope>
    <source>
        <strain evidence="8 9">WL0086</strain>
    </source>
</reference>
<dbReference type="SUPFAM" id="SSF55781">
    <property type="entry name" value="GAF domain-like"/>
    <property type="match status" value="1"/>
</dbReference>
<dbReference type="PROSITE" id="PS50045">
    <property type="entry name" value="SIGMA54_INTERACT_4"/>
    <property type="match status" value="1"/>
</dbReference>
<evidence type="ECO:0000256" key="4">
    <source>
        <dbReference type="ARBA" id="ARBA00023125"/>
    </source>
</evidence>
<dbReference type="Gene3D" id="3.40.50.300">
    <property type="entry name" value="P-loop containing nucleotide triphosphate hydrolases"/>
    <property type="match status" value="1"/>
</dbReference>
<dbReference type="InterPro" id="IPR027417">
    <property type="entry name" value="P-loop_NTPase"/>
</dbReference>